<feature type="signal peptide" evidence="2">
    <location>
        <begin position="1"/>
        <end position="19"/>
    </location>
</feature>
<dbReference type="InterPro" id="IPR008969">
    <property type="entry name" value="CarboxyPept-like_regulatory"/>
</dbReference>
<dbReference type="AlphaFoldDB" id="A0A5C8KA91"/>
<protein>
    <submittedName>
        <fullName evidence="4">TonB-dependent receptor</fullName>
    </submittedName>
</protein>
<dbReference type="InterPro" id="IPR039426">
    <property type="entry name" value="TonB-dep_rcpt-like"/>
</dbReference>
<comment type="caution">
    <text evidence="4">The sequence shown here is derived from an EMBL/GenBank/DDBJ whole genome shotgun (WGS) entry which is preliminary data.</text>
</comment>
<keyword evidence="5" id="KW-1185">Reference proteome</keyword>
<keyword evidence="1" id="KW-1134">Transmembrane beta strand</keyword>
<gene>
    <name evidence="4" type="ORF">FVR03_08920</name>
</gene>
<keyword evidence="1" id="KW-0813">Transport</keyword>
<comment type="similarity">
    <text evidence="1">Belongs to the TonB-dependent receptor family.</text>
</comment>
<dbReference type="Gene3D" id="2.170.130.10">
    <property type="entry name" value="TonB-dependent receptor, plug domain"/>
    <property type="match status" value="1"/>
</dbReference>
<comment type="subcellular location">
    <subcellularLocation>
        <location evidence="1">Cell outer membrane</location>
        <topology evidence="1">Multi-pass membrane protein</topology>
    </subcellularLocation>
</comment>
<keyword evidence="1" id="KW-0472">Membrane</keyword>
<feature type="domain" description="TonB-dependent receptor plug" evidence="3">
    <location>
        <begin position="122"/>
        <end position="218"/>
    </location>
</feature>
<evidence type="ECO:0000256" key="1">
    <source>
        <dbReference type="PROSITE-ProRule" id="PRU01360"/>
    </source>
</evidence>
<sequence length="812" mass="91750">MLRFLAVWFVLLFPLGVAAQQALVSGTITGPDNQPLEFATVGLKGTSIARQTDAKGYYSLQVPTGQEVTIVIRFLGYKEREQAIQLLPGERRTLNMALELDNRQLKGVDVQGRRDANSREEVSMTKLDPKLIKELPSAFGDFNQILLTLPGVTSSNELSSTYSVRGGNYDENLIYVNGIEIYRPFLVTNAQQEGLSFVNPDLAGSLEFSSGGWQPKFGDKLSSVLNIEYKRPTAFAGSVTGSLTGGALHLESASKNKKVSYLLGLRHKDGRYILSGLQVEGQYQPTFSDAQAYVHIDLTKEGQQRERTTLGVLASYAQNNFTIEPESRETTFGTRQAPLRLFVGYDGRELMDYQTYQIGLNLAHAFTTSFLSEFIVSGVYSQEREFRDIEAGYRLCDVNTNRGANYGECLQQRGVGSQFDHARNTLLAQVLTFESRNKWQLGRRSNVVAGVKVGQERIDDKLSEYGFTDSADFVSPAYYLNTSLNLNTLRYNAYLQHTYQIDSLKTLTYGIRASYWELNRELTITPRVQYSFITRRNPNLSFKGAVGLYYQPPFYRELRNYEGELNLELKAQRSIHAIAGSDYLFKAWGRDFKLTSEVYYKYLTNVIPYDLDNVRLRYLAENNAKAYAAGFDVRVNGEFIKGAESWLSLGLMTTKENLQGDSTFVFDNAGNITGKTPRGYIPRPTNQLVNIGVFFQDHLPDNPTIRMNLNLLYASGLPFGPPRDLAYRNFFKGRSYKRVDIGFSKLIMLGDELTARNQVSLESLWIGLEFLNLIDARNRVSYSYVSDVNNLTYAVPNYLPGRRVNLRFIARF</sequence>
<dbReference type="InterPro" id="IPR037066">
    <property type="entry name" value="Plug_dom_sf"/>
</dbReference>
<keyword evidence="2" id="KW-0732">Signal</keyword>
<dbReference type="EMBL" id="VRTY01000027">
    <property type="protein sequence ID" value="TXK47658.1"/>
    <property type="molecule type" value="Genomic_DNA"/>
</dbReference>
<proteinExistence type="inferred from homology"/>
<evidence type="ECO:0000313" key="5">
    <source>
        <dbReference type="Proteomes" id="UP000321926"/>
    </source>
</evidence>
<feature type="chain" id="PRO_5022658802" evidence="2">
    <location>
        <begin position="20"/>
        <end position="812"/>
    </location>
</feature>
<dbReference type="OrthoDB" id="1108759at2"/>
<reference evidence="4 5" key="1">
    <citation type="submission" date="2019-08" db="EMBL/GenBank/DDBJ databases">
        <authorList>
            <person name="Shi S."/>
        </authorList>
    </citation>
    <scope>NUCLEOTIDE SEQUENCE [LARGE SCALE GENOMIC DNA]</scope>
    <source>
        <strain evidence="4 5">GY10130</strain>
    </source>
</reference>
<dbReference type="InterPro" id="IPR012910">
    <property type="entry name" value="Plug_dom"/>
</dbReference>
<dbReference type="PROSITE" id="PS52016">
    <property type="entry name" value="TONB_DEPENDENT_REC_3"/>
    <property type="match status" value="1"/>
</dbReference>
<name>A0A5C8KA91_9BACT</name>
<keyword evidence="1" id="KW-0998">Cell outer membrane</keyword>
<dbReference type="RefSeq" id="WP_147921401.1">
    <property type="nucleotide sequence ID" value="NZ_VRTY01000027.1"/>
</dbReference>
<accession>A0A5C8KA91</accession>
<dbReference type="SUPFAM" id="SSF49464">
    <property type="entry name" value="Carboxypeptidase regulatory domain-like"/>
    <property type="match status" value="1"/>
</dbReference>
<evidence type="ECO:0000259" key="3">
    <source>
        <dbReference type="Pfam" id="PF07715"/>
    </source>
</evidence>
<dbReference type="GO" id="GO:0009279">
    <property type="term" value="C:cell outer membrane"/>
    <property type="evidence" value="ECO:0007669"/>
    <property type="project" value="UniProtKB-SubCell"/>
</dbReference>
<evidence type="ECO:0000256" key="2">
    <source>
        <dbReference type="SAM" id="SignalP"/>
    </source>
</evidence>
<keyword evidence="4" id="KW-0675">Receptor</keyword>
<dbReference type="Pfam" id="PF13715">
    <property type="entry name" value="CarbopepD_reg_2"/>
    <property type="match status" value="1"/>
</dbReference>
<organism evidence="4 5">
    <name type="scientific">Pontibacter qinzhouensis</name>
    <dbReference type="NCBI Taxonomy" id="2603253"/>
    <lineage>
        <taxon>Bacteria</taxon>
        <taxon>Pseudomonadati</taxon>
        <taxon>Bacteroidota</taxon>
        <taxon>Cytophagia</taxon>
        <taxon>Cytophagales</taxon>
        <taxon>Hymenobacteraceae</taxon>
        <taxon>Pontibacter</taxon>
    </lineage>
</organism>
<dbReference type="Gene3D" id="2.60.40.1120">
    <property type="entry name" value="Carboxypeptidase-like, regulatory domain"/>
    <property type="match status" value="1"/>
</dbReference>
<evidence type="ECO:0000313" key="4">
    <source>
        <dbReference type="EMBL" id="TXK47658.1"/>
    </source>
</evidence>
<keyword evidence="1" id="KW-0812">Transmembrane</keyword>
<dbReference type="SUPFAM" id="SSF56935">
    <property type="entry name" value="Porins"/>
    <property type="match status" value="1"/>
</dbReference>
<dbReference type="Proteomes" id="UP000321926">
    <property type="component" value="Unassembled WGS sequence"/>
</dbReference>
<dbReference type="Pfam" id="PF07715">
    <property type="entry name" value="Plug"/>
    <property type="match status" value="1"/>
</dbReference>